<name>A0ABP0EJB1_9ASCO</name>
<feature type="domain" description="DFDF" evidence="7">
    <location>
        <begin position="142"/>
        <end position="178"/>
    </location>
</feature>
<comment type="subcellular location">
    <subcellularLocation>
        <location evidence="1">Cytoplasm</location>
        <location evidence="1">P-body</location>
    </subcellularLocation>
</comment>
<dbReference type="SMART" id="SM01199">
    <property type="entry name" value="FDF"/>
    <property type="match status" value="1"/>
</dbReference>
<protein>
    <recommendedName>
        <fullName evidence="3">Enhancer of mRNA-decapping protein 3</fullName>
    </recommendedName>
</protein>
<dbReference type="PROSITE" id="PS51512">
    <property type="entry name" value="DFDF"/>
    <property type="match status" value="1"/>
</dbReference>
<keyword evidence="9" id="KW-1185">Reference proteome</keyword>
<dbReference type="SUPFAM" id="SSF64153">
    <property type="entry name" value="YjeF N-terminal domain-like"/>
    <property type="match status" value="1"/>
</dbReference>
<comment type="similarity">
    <text evidence="2">Belongs to the EDC3 family.</text>
</comment>
<dbReference type="PANTHER" id="PTHR13612">
    <property type="entry name" value="ENHANCER OF MRNA-DECAPPING PROTEIN 3"/>
    <property type="match status" value="1"/>
</dbReference>
<organism evidence="8 9">
    <name type="scientific">[Candida] anglica</name>
    <dbReference type="NCBI Taxonomy" id="148631"/>
    <lineage>
        <taxon>Eukaryota</taxon>
        <taxon>Fungi</taxon>
        <taxon>Dikarya</taxon>
        <taxon>Ascomycota</taxon>
        <taxon>Saccharomycotina</taxon>
        <taxon>Pichiomycetes</taxon>
        <taxon>Debaryomycetaceae</taxon>
        <taxon>Kurtzmaniella</taxon>
    </lineage>
</organism>
<dbReference type="Proteomes" id="UP001497600">
    <property type="component" value="Chromosome H"/>
</dbReference>
<dbReference type="Gene3D" id="3.40.50.10260">
    <property type="entry name" value="YjeF N-terminal domain"/>
    <property type="match status" value="1"/>
</dbReference>
<gene>
    <name evidence="8" type="primary">EDC3</name>
    <name evidence="8" type="ORF">CAAN4_H02960</name>
</gene>
<evidence type="ECO:0000256" key="4">
    <source>
        <dbReference type="ARBA" id="ARBA00022490"/>
    </source>
</evidence>
<dbReference type="InterPro" id="IPR004443">
    <property type="entry name" value="YjeF_N_dom"/>
</dbReference>
<evidence type="ECO:0000256" key="1">
    <source>
        <dbReference type="ARBA" id="ARBA00004201"/>
    </source>
</evidence>
<dbReference type="InterPro" id="IPR036652">
    <property type="entry name" value="YjeF_N_dom_sf"/>
</dbReference>
<dbReference type="Pfam" id="PF03853">
    <property type="entry name" value="YjeF_N"/>
    <property type="match status" value="1"/>
</dbReference>
<proteinExistence type="inferred from homology"/>
<evidence type="ECO:0000313" key="9">
    <source>
        <dbReference type="Proteomes" id="UP001497600"/>
    </source>
</evidence>
<evidence type="ECO:0000313" key="8">
    <source>
        <dbReference type="EMBL" id="CAK7920489.1"/>
    </source>
</evidence>
<sequence>MSEFINYKVNIFLRDGTQSTGTITHVDSQKIVLGSESSNGPIHIDSHQIADLKVVQLPQDFLKKLKNNKKGKKEQQQQRGGGTPVPGLLDDAIVFAKPSSNQVQKVQDSNSRSNTPKLKSQKSHQFPTPSTGTSDPVDWNNDSDVQQIKSSNEFDFAANLAMFDKKSVFADFQRNDNVSPSERLVGHNKLENVEKEKYKNDEMVLDNTKSDNWHLIGAKTTQTNKKSGMTSGGRGTPVDESFLAPVKRTFKLINSESGEVVPLCSPVQSLEIERLASESYGITSDIMSENGAVNLSQLILQSILGGHNRLSNKKNHNLPPLVLLLIGSGKCGARAFATGRHLTNHGVRVLAFVASGEESEEILSHQREIFEMAGGKVISSDFQQLLNILYNELDTPVELIIDALQGYDDHLEDIFFQEEDVKVLQNIIEWCNEPLQQTKVMSLDIPSGIDGGSGTVSDFGLKLNCKWCVSMGLPSTGLLHAYKNGLLPTGVEGEVLHYVVDVGIPNKLFSSKGNLRKFDKFWFSAGAGIKLEVNVE</sequence>
<dbReference type="InterPro" id="IPR025762">
    <property type="entry name" value="DFDF"/>
</dbReference>
<dbReference type="InterPro" id="IPR019050">
    <property type="entry name" value="FDF_dom"/>
</dbReference>
<dbReference type="EMBL" id="OZ004260">
    <property type="protein sequence ID" value="CAK7920489.1"/>
    <property type="molecule type" value="Genomic_DNA"/>
</dbReference>
<evidence type="ECO:0000259" key="6">
    <source>
        <dbReference type="PROSITE" id="PS51385"/>
    </source>
</evidence>
<feature type="compositionally biased region" description="Polar residues" evidence="5">
    <location>
        <begin position="98"/>
        <end position="141"/>
    </location>
</feature>
<dbReference type="Pfam" id="PF09532">
    <property type="entry name" value="FDF"/>
    <property type="match status" value="1"/>
</dbReference>
<accession>A0ABP0EJB1</accession>
<evidence type="ECO:0000259" key="7">
    <source>
        <dbReference type="PROSITE" id="PS51512"/>
    </source>
</evidence>
<evidence type="ECO:0000256" key="3">
    <source>
        <dbReference type="ARBA" id="ARBA00015797"/>
    </source>
</evidence>
<dbReference type="PANTHER" id="PTHR13612:SF0">
    <property type="entry name" value="ENHANCER OF MRNA-DECAPPING PROTEIN 3"/>
    <property type="match status" value="1"/>
</dbReference>
<dbReference type="PROSITE" id="PS51385">
    <property type="entry name" value="YJEF_N"/>
    <property type="match status" value="1"/>
</dbReference>
<keyword evidence="4" id="KW-0963">Cytoplasm</keyword>
<evidence type="ECO:0000256" key="5">
    <source>
        <dbReference type="SAM" id="MobiDB-lite"/>
    </source>
</evidence>
<evidence type="ECO:0000256" key="2">
    <source>
        <dbReference type="ARBA" id="ARBA00006610"/>
    </source>
</evidence>
<reference evidence="8 9" key="1">
    <citation type="submission" date="2024-01" db="EMBL/GenBank/DDBJ databases">
        <authorList>
            <consortium name="Genoscope - CEA"/>
            <person name="William W."/>
        </authorList>
    </citation>
    <scope>NUCLEOTIDE SEQUENCE [LARGE SCALE GENOMIC DNA]</scope>
    <source>
        <strain evidence="8 9">29B2s-10</strain>
    </source>
</reference>
<feature type="domain" description="YjeF N-terminal" evidence="6">
    <location>
        <begin position="269"/>
        <end position="510"/>
    </location>
</feature>
<feature type="region of interest" description="Disordered" evidence="5">
    <location>
        <begin position="66"/>
        <end position="141"/>
    </location>
</feature>